<sequence length="323" mass="33341">MADAYLSNDENTGSPYAGGVIDTGWDSVVPLGGAAKSLMDGFSHDGEVADIAAGITDLGFNALSFGMDPLNWLISAGLTFVIDFFQPLEDALSLVTGNAERMEPHAKQWAAIGAALAPLSAAIRQAVDDDLIEWKGQDADAARALLREFAYAVEATGAEAGTVGDLLMLFSKLMGVAQSLIISIIASVVEWALIEWALALGLAVPSAGASVAAAATATTVQIATGTTRAIRIINKVVQIIWKIGAVLQKIMPASLVGKVGASVVDTAGSGFAMSAILKIAGGVAADGLTYSPAMWGMVWQGAKNSDQPSMSDERIDTVLDRSA</sequence>
<name>A0AAE4CX93_9ACTN</name>
<dbReference type="Proteomes" id="UP001183629">
    <property type="component" value="Unassembled WGS sequence"/>
</dbReference>
<keyword evidence="2" id="KW-1185">Reference proteome</keyword>
<dbReference type="EMBL" id="JAVDYC010000001">
    <property type="protein sequence ID" value="MDR7328000.1"/>
    <property type="molecule type" value="Genomic_DNA"/>
</dbReference>
<comment type="caution">
    <text evidence="1">The sequence shown here is derived from an EMBL/GenBank/DDBJ whole genome shotgun (WGS) entry which is preliminary data.</text>
</comment>
<proteinExistence type="predicted"/>
<dbReference type="AlphaFoldDB" id="A0AAE4CX93"/>
<gene>
    <name evidence="1" type="ORF">J2S44_008250</name>
</gene>
<dbReference type="RefSeq" id="WP_310428815.1">
    <property type="nucleotide sequence ID" value="NZ_JAVDYC010000001.1"/>
</dbReference>
<evidence type="ECO:0000313" key="1">
    <source>
        <dbReference type="EMBL" id="MDR7328000.1"/>
    </source>
</evidence>
<organism evidence="1 2">
    <name type="scientific">Catenuloplanes niger</name>
    <dbReference type="NCBI Taxonomy" id="587534"/>
    <lineage>
        <taxon>Bacteria</taxon>
        <taxon>Bacillati</taxon>
        <taxon>Actinomycetota</taxon>
        <taxon>Actinomycetes</taxon>
        <taxon>Micromonosporales</taxon>
        <taxon>Micromonosporaceae</taxon>
        <taxon>Catenuloplanes</taxon>
    </lineage>
</organism>
<accession>A0AAE4CX93</accession>
<protein>
    <submittedName>
        <fullName evidence="1">Uncharacterized protein</fullName>
    </submittedName>
</protein>
<reference evidence="1 2" key="1">
    <citation type="submission" date="2023-07" db="EMBL/GenBank/DDBJ databases">
        <title>Sequencing the genomes of 1000 actinobacteria strains.</title>
        <authorList>
            <person name="Klenk H.-P."/>
        </authorList>
    </citation>
    <scope>NUCLEOTIDE SEQUENCE [LARGE SCALE GENOMIC DNA]</scope>
    <source>
        <strain evidence="1 2">DSM 44711</strain>
    </source>
</reference>
<evidence type="ECO:0000313" key="2">
    <source>
        <dbReference type="Proteomes" id="UP001183629"/>
    </source>
</evidence>